<evidence type="ECO:0000313" key="2">
    <source>
        <dbReference type="EMBL" id="KAG4417773.1"/>
    </source>
</evidence>
<dbReference type="GO" id="GO:0010181">
    <property type="term" value="F:FMN binding"/>
    <property type="evidence" value="ECO:0007669"/>
    <property type="project" value="TreeGrafter"/>
</dbReference>
<dbReference type="OrthoDB" id="68575at2759"/>
<gene>
    <name evidence="2" type="ORF">IFR04_009061</name>
</gene>
<accession>A0A8H7TFC2</accession>
<evidence type="ECO:0000259" key="1">
    <source>
        <dbReference type="Pfam" id="PF03358"/>
    </source>
</evidence>
<keyword evidence="3" id="KW-1185">Reference proteome</keyword>
<dbReference type="GO" id="GO:0005829">
    <property type="term" value="C:cytosol"/>
    <property type="evidence" value="ECO:0007669"/>
    <property type="project" value="TreeGrafter"/>
</dbReference>
<proteinExistence type="predicted"/>
<dbReference type="AlphaFoldDB" id="A0A8H7TFC2"/>
<dbReference type="InterPro" id="IPR029039">
    <property type="entry name" value="Flavoprotein-like_sf"/>
</dbReference>
<sequence length="219" mass="24115">MTDSTTKKIAIITGSTRAVRIGPQVTRFVQKILEEQLSTSPNAIQFTLAEVDISSFELPVFDEEVIPATVPYMAQFAHEHSKAWSAEIAKYDGYVLVTACYNAGAPGGVKNAIDYLYNEIKGKPFLIVSYGIMGGDKASDSLKITLESMNVHVVETRPMLAFAKNEPITRGMPWDMIQASQGKLGDDSAQEWIKKKDDIVKGFGELKEFLMRPAETTSA</sequence>
<dbReference type="PANTHER" id="PTHR30543">
    <property type="entry name" value="CHROMATE REDUCTASE"/>
    <property type="match status" value="1"/>
</dbReference>
<dbReference type="EMBL" id="JAFJYH010000145">
    <property type="protein sequence ID" value="KAG4417773.1"/>
    <property type="molecule type" value="Genomic_DNA"/>
</dbReference>
<dbReference type="InterPro" id="IPR005025">
    <property type="entry name" value="FMN_Rdtase-like_dom"/>
</dbReference>
<comment type="caution">
    <text evidence="2">The sequence shown here is derived from an EMBL/GenBank/DDBJ whole genome shotgun (WGS) entry which is preliminary data.</text>
</comment>
<dbReference type="InterPro" id="IPR050712">
    <property type="entry name" value="NAD(P)H-dep_reductase"/>
</dbReference>
<dbReference type="SUPFAM" id="SSF52218">
    <property type="entry name" value="Flavoproteins"/>
    <property type="match status" value="1"/>
</dbReference>
<dbReference type="GO" id="GO:0016491">
    <property type="term" value="F:oxidoreductase activity"/>
    <property type="evidence" value="ECO:0007669"/>
    <property type="project" value="InterPro"/>
</dbReference>
<dbReference type="Gene3D" id="3.40.50.360">
    <property type="match status" value="1"/>
</dbReference>
<dbReference type="PANTHER" id="PTHR30543:SF21">
    <property type="entry name" value="NAD(P)H-DEPENDENT FMN REDUCTASE LOT6"/>
    <property type="match status" value="1"/>
</dbReference>
<dbReference type="Pfam" id="PF03358">
    <property type="entry name" value="FMN_red"/>
    <property type="match status" value="1"/>
</dbReference>
<evidence type="ECO:0000313" key="3">
    <source>
        <dbReference type="Proteomes" id="UP000664132"/>
    </source>
</evidence>
<dbReference type="Proteomes" id="UP000664132">
    <property type="component" value="Unassembled WGS sequence"/>
</dbReference>
<name>A0A8H7TFC2_9HELO</name>
<feature type="domain" description="NADPH-dependent FMN reductase-like" evidence="1">
    <location>
        <begin position="8"/>
        <end position="158"/>
    </location>
</feature>
<organism evidence="2 3">
    <name type="scientific">Cadophora malorum</name>
    <dbReference type="NCBI Taxonomy" id="108018"/>
    <lineage>
        <taxon>Eukaryota</taxon>
        <taxon>Fungi</taxon>
        <taxon>Dikarya</taxon>
        <taxon>Ascomycota</taxon>
        <taxon>Pezizomycotina</taxon>
        <taxon>Leotiomycetes</taxon>
        <taxon>Helotiales</taxon>
        <taxon>Ploettnerulaceae</taxon>
        <taxon>Cadophora</taxon>
    </lineage>
</organism>
<protein>
    <recommendedName>
        <fullName evidence="1">NADPH-dependent FMN reductase-like domain-containing protein</fullName>
    </recommendedName>
</protein>
<reference evidence="2" key="1">
    <citation type="submission" date="2021-02" db="EMBL/GenBank/DDBJ databases">
        <title>Genome sequence Cadophora malorum strain M34.</title>
        <authorList>
            <person name="Stefanovic E."/>
            <person name="Vu D."/>
            <person name="Scully C."/>
            <person name="Dijksterhuis J."/>
            <person name="Roader J."/>
            <person name="Houbraken J."/>
        </authorList>
    </citation>
    <scope>NUCLEOTIDE SEQUENCE</scope>
    <source>
        <strain evidence="2">M34</strain>
    </source>
</reference>